<dbReference type="PANTHER" id="PTHR32089:SF112">
    <property type="entry name" value="LYSOZYME-LIKE PROTEIN-RELATED"/>
    <property type="match status" value="1"/>
</dbReference>
<organism evidence="5 6">
    <name type="scientific">Clostridium thailandense</name>
    <dbReference type="NCBI Taxonomy" id="2794346"/>
    <lineage>
        <taxon>Bacteria</taxon>
        <taxon>Bacillati</taxon>
        <taxon>Bacillota</taxon>
        <taxon>Clostridia</taxon>
        <taxon>Eubacteriales</taxon>
        <taxon>Clostridiaceae</taxon>
        <taxon>Clostridium</taxon>
    </lineage>
</organism>
<reference evidence="5" key="1">
    <citation type="submission" date="2020-12" db="EMBL/GenBank/DDBJ databases">
        <title>Clostridium thailandense sp. nov., a novel acetogenic bacterium isolated from peat land soil in Thailand.</title>
        <authorList>
            <person name="Chaikitkaew S."/>
            <person name="Birkeland N.K."/>
        </authorList>
    </citation>
    <scope>NUCLEOTIDE SEQUENCE</scope>
    <source>
        <strain evidence="5">PL3</strain>
    </source>
</reference>
<dbReference type="PROSITE" id="PS50111">
    <property type="entry name" value="CHEMOTAXIS_TRANSDUC_2"/>
    <property type="match status" value="2"/>
</dbReference>
<dbReference type="EMBL" id="JAEEGC010000043">
    <property type="protein sequence ID" value="MBV7273376.1"/>
    <property type="molecule type" value="Genomic_DNA"/>
</dbReference>
<dbReference type="AlphaFoldDB" id="A0A949TWX2"/>
<evidence type="ECO:0000313" key="5">
    <source>
        <dbReference type="EMBL" id="MBV7273376.1"/>
    </source>
</evidence>
<dbReference type="Pfam" id="PF00015">
    <property type="entry name" value="MCPsignal"/>
    <property type="match status" value="2"/>
</dbReference>
<name>A0A949TWX2_9CLOT</name>
<dbReference type="RefSeq" id="WP_218320408.1">
    <property type="nucleotide sequence ID" value="NZ_JAEEGC010000043.1"/>
</dbReference>
<evidence type="ECO:0000313" key="6">
    <source>
        <dbReference type="Proteomes" id="UP000694308"/>
    </source>
</evidence>
<keyword evidence="6" id="KW-1185">Reference proteome</keyword>
<feature type="region of interest" description="Disordered" evidence="3">
    <location>
        <begin position="1"/>
        <end position="20"/>
    </location>
</feature>
<dbReference type="GO" id="GO:0016020">
    <property type="term" value="C:membrane"/>
    <property type="evidence" value="ECO:0007669"/>
    <property type="project" value="InterPro"/>
</dbReference>
<proteinExistence type="predicted"/>
<feature type="domain" description="Methyl-accepting transducer" evidence="4">
    <location>
        <begin position="67"/>
        <end position="331"/>
    </location>
</feature>
<dbReference type="GO" id="GO:0007165">
    <property type="term" value="P:signal transduction"/>
    <property type="evidence" value="ECO:0007669"/>
    <property type="project" value="UniProtKB-KW"/>
</dbReference>
<evidence type="ECO:0000256" key="1">
    <source>
        <dbReference type="ARBA" id="ARBA00023224"/>
    </source>
</evidence>
<protein>
    <submittedName>
        <fullName evidence="5">Methyl-accepting chemotaxis protein</fullName>
    </submittedName>
</protein>
<evidence type="ECO:0000256" key="2">
    <source>
        <dbReference type="PROSITE-ProRule" id="PRU00284"/>
    </source>
</evidence>
<accession>A0A949TWX2</accession>
<sequence length="654" mass="69969">MDKKLAKPATGKRSTLKSEVHSSKANVVYGAEDIDRKREIARKQAQEKMKARTLAKQQQIAEKISTATEQLASGIEQASAASRELGATMTQVATGANQASSAAEQSRAAINQIDKNAVAAEEKSKESLKRVDESQLLVRSTSSDIENLINGIKEAANTNLESVKLIAELEKQSSEIGEIVQAVVGIADQTNLLALNAAIEAARAGEHGRGFAVVADEVRNLAETSEKSARNITELVNEIQKNVKVVVVDIQNSGNAANEEVEKAKKITEDLIKIEEDMLIVQQGVEEIFQSSIDSSKGAAEFLTIAEQIATAAEQQSGAAEEVDKSMEEQNRAFEELNFASSELSQMSEELKISTDTQKSSEVLAASAEELSANVEEANSVSSQIMQAIQQVAEGADLQAQLTDRASSLSDTLAAAATKMNERTYQSGEKVTELQSLLNNNKVGVDKLIVGITEAADESITSAKNIKNLEETTRKIDKIVDAIVNVTIQTNMLAVNGSIEAARAGEFGRGFSVVAEDIRTLANESAENTDKIKDLVRSIQSQILAVAADIELASRTSFSEVEKAKKITENLNIIEKGMTVILGRVNEIGKGAEEYMVALEQAKKGVEQIATAAQEAASATEEASNVAVEQSSGMQQLAAAIEEISGLADELQNM</sequence>
<evidence type="ECO:0000256" key="3">
    <source>
        <dbReference type="SAM" id="MobiDB-lite"/>
    </source>
</evidence>
<comment type="caution">
    <text evidence="5">The sequence shown here is derived from an EMBL/GenBank/DDBJ whole genome shotgun (WGS) entry which is preliminary data.</text>
</comment>
<dbReference type="InterPro" id="IPR004089">
    <property type="entry name" value="MCPsignal_dom"/>
</dbReference>
<dbReference type="PANTHER" id="PTHR32089">
    <property type="entry name" value="METHYL-ACCEPTING CHEMOTAXIS PROTEIN MCPB"/>
    <property type="match status" value="1"/>
</dbReference>
<dbReference type="Proteomes" id="UP000694308">
    <property type="component" value="Unassembled WGS sequence"/>
</dbReference>
<gene>
    <name evidence="5" type="ORF">I6U48_10690</name>
</gene>
<dbReference type="SMART" id="SM00283">
    <property type="entry name" value="MA"/>
    <property type="match status" value="2"/>
</dbReference>
<feature type="domain" description="Methyl-accepting transducer" evidence="4">
    <location>
        <begin position="374"/>
        <end position="610"/>
    </location>
</feature>
<keyword evidence="1 2" id="KW-0807">Transducer</keyword>
<evidence type="ECO:0000259" key="4">
    <source>
        <dbReference type="PROSITE" id="PS50111"/>
    </source>
</evidence>